<dbReference type="InterPro" id="IPR059000">
    <property type="entry name" value="ATPase_P-type_domA"/>
</dbReference>
<evidence type="ECO:0000256" key="2">
    <source>
        <dbReference type="ARBA" id="ARBA00004172"/>
    </source>
</evidence>
<feature type="binding site" evidence="25">
    <location>
        <position position="809"/>
    </location>
    <ligand>
        <name>ATP</name>
        <dbReference type="ChEBI" id="CHEBI:30616"/>
    </ligand>
</feature>
<dbReference type="PANTHER" id="PTHR24092:SF38">
    <property type="entry name" value="PHOSPHOLIPID-TRANSPORTING ATPASE IG"/>
    <property type="match status" value="1"/>
</dbReference>
<feature type="binding site" evidence="26">
    <location>
        <position position="404"/>
    </location>
    <ligand>
        <name>Mg(2+)</name>
        <dbReference type="ChEBI" id="CHEBI:18420"/>
    </ligand>
</feature>
<dbReference type="InterPro" id="IPR008250">
    <property type="entry name" value="ATPase_P-typ_transduc_dom_A_sf"/>
</dbReference>
<dbReference type="InterPro" id="IPR044492">
    <property type="entry name" value="P_typ_ATPase_HD_dom"/>
</dbReference>
<evidence type="ECO:0000256" key="15">
    <source>
        <dbReference type="ARBA" id="ARBA00022840"/>
    </source>
</evidence>
<evidence type="ECO:0000256" key="27">
    <source>
        <dbReference type="RuleBase" id="RU362033"/>
    </source>
</evidence>
<organism evidence="31 32">
    <name type="scientific">Channa striata</name>
    <name type="common">Snakehead murrel</name>
    <name type="synonym">Ophicephalus striatus</name>
    <dbReference type="NCBI Taxonomy" id="64152"/>
    <lineage>
        <taxon>Eukaryota</taxon>
        <taxon>Metazoa</taxon>
        <taxon>Chordata</taxon>
        <taxon>Craniata</taxon>
        <taxon>Vertebrata</taxon>
        <taxon>Euteleostomi</taxon>
        <taxon>Actinopterygii</taxon>
        <taxon>Neopterygii</taxon>
        <taxon>Teleostei</taxon>
        <taxon>Neoteleostei</taxon>
        <taxon>Acanthomorphata</taxon>
        <taxon>Anabantaria</taxon>
        <taxon>Anabantiformes</taxon>
        <taxon>Channoidei</taxon>
        <taxon>Channidae</taxon>
        <taxon>Channa</taxon>
    </lineage>
</organism>
<dbReference type="Gene3D" id="3.40.1110.10">
    <property type="entry name" value="Calcium-transporting ATPase, cytoplasmic domain N"/>
    <property type="match status" value="1"/>
</dbReference>
<comment type="similarity">
    <text evidence="6 27">Belongs to the cation transport ATPase (P-type) (TC 3.A.3) family. Type IV subfamily.</text>
</comment>
<protein>
    <recommendedName>
        <fullName evidence="27">Phospholipid-transporting ATPase</fullName>
        <ecNumber evidence="27">7.6.2.1</ecNumber>
    </recommendedName>
</protein>
<feature type="domain" description="P-type ATPase C-terminal" evidence="30">
    <location>
        <begin position="856"/>
        <end position="1103"/>
    </location>
</feature>
<dbReference type="GO" id="GO:0016887">
    <property type="term" value="F:ATP hydrolysis activity"/>
    <property type="evidence" value="ECO:0007669"/>
    <property type="project" value="InterPro"/>
</dbReference>
<dbReference type="Proteomes" id="UP001187415">
    <property type="component" value="Unassembled WGS sequence"/>
</dbReference>
<evidence type="ECO:0000256" key="19">
    <source>
        <dbReference type="ARBA" id="ARBA00023055"/>
    </source>
</evidence>
<feature type="binding site" evidence="26">
    <location>
        <position position="834"/>
    </location>
    <ligand>
        <name>Mg(2+)</name>
        <dbReference type="ChEBI" id="CHEBI:18420"/>
    </ligand>
</feature>
<feature type="transmembrane region" description="Helical" evidence="27">
    <location>
        <begin position="64"/>
        <end position="82"/>
    </location>
</feature>
<feature type="binding site" evidence="25">
    <location>
        <position position="833"/>
    </location>
    <ligand>
        <name>ATP</name>
        <dbReference type="ChEBI" id="CHEBI:30616"/>
    </ligand>
</feature>
<dbReference type="FunFam" id="3.40.50.1000:FF:000012">
    <property type="entry name" value="Phospholipid-transporting ATPase"/>
    <property type="match status" value="1"/>
</dbReference>
<evidence type="ECO:0000259" key="28">
    <source>
        <dbReference type="Pfam" id="PF00122"/>
    </source>
</evidence>
<dbReference type="SUPFAM" id="SSF81665">
    <property type="entry name" value="Calcium ATPase, transmembrane domain M"/>
    <property type="match status" value="1"/>
</dbReference>
<dbReference type="SUPFAM" id="SSF56784">
    <property type="entry name" value="HAD-like"/>
    <property type="match status" value="1"/>
</dbReference>
<evidence type="ECO:0000256" key="1">
    <source>
        <dbReference type="ARBA" id="ARBA00001946"/>
    </source>
</evidence>
<keyword evidence="9" id="KW-0597">Phosphoprotein</keyword>
<feature type="binding site" evidence="25">
    <location>
        <position position="406"/>
    </location>
    <ligand>
        <name>ATP</name>
        <dbReference type="ChEBI" id="CHEBI:30616"/>
    </ligand>
</feature>
<dbReference type="InterPro" id="IPR023214">
    <property type="entry name" value="HAD_sf"/>
</dbReference>
<keyword evidence="8" id="KW-1003">Cell membrane</keyword>
<evidence type="ECO:0000256" key="12">
    <source>
        <dbReference type="ARBA" id="ARBA00022741"/>
    </source>
</evidence>
<feature type="binding site" evidence="25">
    <location>
        <position position="834"/>
    </location>
    <ligand>
        <name>ATP</name>
        <dbReference type="ChEBI" id="CHEBI:30616"/>
    </ligand>
</feature>
<dbReference type="GO" id="GO:0005789">
    <property type="term" value="C:endoplasmic reticulum membrane"/>
    <property type="evidence" value="ECO:0007669"/>
    <property type="project" value="UniProtKB-SubCell"/>
</dbReference>
<dbReference type="InterPro" id="IPR023299">
    <property type="entry name" value="ATPase_P-typ_cyto_dom_N"/>
</dbReference>
<dbReference type="Pfam" id="PF16209">
    <property type="entry name" value="PhoLip_ATPase_N"/>
    <property type="match status" value="1"/>
</dbReference>
<dbReference type="GO" id="GO:0055037">
    <property type="term" value="C:recycling endosome"/>
    <property type="evidence" value="ECO:0007669"/>
    <property type="project" value="UniProtKB-SubCell"/>
</dbReference>
<feature type="binding site" evidence="26">
    <location>
        <position position="406"/>
    </location>
    <ligand>
        <name>Mg(2+)</name>
        <dbReference type="ChEBI" id="CHEBI:18420"/>
    </ligand>
</feature>
<dbReference type="CDD" id="cd02073">
    <property type="entry name" value="P-type_ATPase_APLT_Dnf-like"/>
    <property type="match status" value="1"/>
</dbReference>
<dbReference type="InterPro" id="IPR036412">
    <property type="entry name" value="HAD-like_sf"/>
</dbReference>
<keyword evidence="15 25" id="KW-0067">ATP-binding</keyword>
<keyword evidence="10 27" id="KW-0812">Transmembrane</keyword>
<dbReference type="PROSITE" id="PS00154">
    <property type="entry name" value="ATPASE_E1_E2"/>
    <property type="match status" value="1"/>
</dbReference>
<dbReference type="FunFam" id="2.70.150.10:FF:000009">
    <property type="entry name" value="Phospholipid-transporting ATPase"/>
    <property type="match status" value="1"/>
</dbReference>
<evidence type="ECO:0000313" key="32">
    <source>
        <dbReference type="Proteomes" id="UP001187415"/>
    </source>
</evidence>
<dbReference type="EMBL" id="JAUPFM010000006">
    <property type="protein sequence ID" value="KAK2848962.1"/>
    <property type="molecule type" value="Genomic_DNA"/>
</dbReference>
<dbReference type="FunFam" id="3.40.1110.10:FF:000072">
    <property type="entry name" value="Phospholipid-transporting ATPase"/>
    <property type="match status" value="1"/>
</dbReference>
<feature type="binding site" evidence="25">
    <location>
        <position position="576"/>
    </location>
    <ligand>
        <name>ATP</name>
        <dbReference type="ChEBI" id="CHEBI:30616"/>
    </ligand>
</feature>
<evidence type="ECO:0000256" key="22">
    <source>
        <dbReference type="ARBA" id="ARBA00049128"/>
    </source>
</evidence>
<dbReference type="SFLD" id="SFLDS00003">
    <property type="entry name" value="Haloacid_Dehalogenase"/>
    <property type="match status" value="1"/>
</dbReference>
<dbReference type="GO" id="GO:0045332">
    <property type="term" value="P:phospholipid translocation"/>
    <property type="evidence" value="ECO:0007669"/>
    <property type="project" value="TreeGrafter"/>
</dbReference>
<feature type="binding site" evidence="25">
    <location>
        <position position="607"/>
    </location>
    <ligand>
        <name>ATP</name>
        <dbReference type="ChEBI" id="CHEBI:30616"/>
    </ligand>
</feature>
<dbReference type="GO" id="GO:0140326">
    <property type="term" value="F:ATPase-coupled intramembrane lipid transporter activity"/>
    <property type="evidence" value="ECO:0007669"/>
    <property type="project" value="UniProtKB-EC"/>
</dbReference>
<accession>A0AA88N081</accession>
<reference evidence="31" key="1">
    <citation type="submission" date="2023-07" db="EMBL/GenBank/DDBJ databases">
        <title>Chromosome-level Genome Assembly of Striped Snakehead (Channa striata).</title>
        <authorList>
            <person name="Liu H."/>
        </authorList>
    </citation>
    <scope>NUCLEOTIDE SEQUENCE</scope>
    <source>
        <strain evidence="31">Gz</strain>
        <tissue evidence="31">Muscle</tissue>
    </source>
</reference>
<evidence type="ECO:0000256" key="18">
    <source>
        <dbReference type="ARBA" id="ARBA00022989"/>
    </source>
</evidence>
<feature type="binding site" evidence="25">
    <location>
        <position position="404"/>
    </location>
    <ligand>
        <name>ATP</name>
        <dbReference type="ChEBI" id="CHEBI:30616"/>
    </ligand>
</feature>
<feature type="transmembrane region" description="Helical" evidence="27">
    <location>
        <begin position="920"/>
        <end position="940"/>
    </location>
</feature>
<dbReference type="GO" id="GO:0005886">
    <property type="term" value="C:plasma membrane"/>
    <property type="evidence" value="ECO:0007669"/>
    <property type="project" value="UniProtKB-SubCell"/>
</dbReference>
<evidence type="ECO:0000256" key="23">
    <source>
        <dbReference type="ARBA" id="ARBA00051303"/>
    </source>
</evidence>
<feature type="transmembrane region" description="Helical" evidence="27">
    <location>
        <begin position="1079"/>
        <end position="1101"/>
    </location>
</feature>
<feature type="binding site" evidence="25">
    <location>
        <position position="689"/>
    </location>
    <ligand>
        <name>ATP</name>
        <dbReference type="ChEBI" id="CHEBI:30616"/>
    </ligand>
</feature>
<sequence>MLRRGLNRLLGNDERRVDSRTIFIGQRSGHTSEAFIPPKFCDNRIVSSKYTVWNFLPKNLFEQFRRIANFYFLIIFLVQVIVDTPTSPVTSGLPLFFVITVTAIKQGYEDWLRHKADNEVNKYPVTVVEDGRRIRKESEKIKVGDVVEVEEDETFPCDLILLQSSRDDGTCFVTTASLDGESNHKTHYTVPDTEKDLETLNATIECEQPQPDLYKFVGRMHIYKSNEEPAVRSLGPENLLLKGATLKNTQKIGGVAVYTGMETKMALNYQGKSQKRSAVEKSINAFLLVYLCILLSKALVCTTLKYVWQSKPGQDEPWYNEKTQREKDTYLYLKMFTDFLSFMVLFNFIIPVSMYVTVEMQKFLGSLFITWDKDFFDPEIKEGALVNTSDLNEELGQVEYVFTDKTGTLTQNNMEFIECCIDGIQYSNHDTCSELDGVCVTDGPVSKLQQRAGREREELFLRALCLCHTVQVKEPTEHNQNQGDGHSDQVDGEILQTLQEERGFIASSPDEVALVKGAMKFGFTFLGLESKTMKLLNSNKDVEMYELLHVLNFDPVRRRMSVIVRSKSGETLLFCKGADSSIFPRVKQDEVERIRMHVERNATEGYRTLCVAYKYLSADEYAQADTGLREARLALQDREEKLMAVYNQVETGMSLIGATAVEDRLQEEAAETMEALQGAGIKIWVLTGDKMETAKSTCYACRLFQRNTELLELTVRTLEDGGRREERLHELLLEYYKKAVQDVPPVRSGITRSWSSASQDYGFIIDGATLSMVLNSSSESNSSQYKNMFLQICQNCTAVLCCRMAPLQKAQIVKMVKNSKGSPITLSIGDGANDVSMILEAHVGIGIKGKEGRQAVRNSDYAIPKLKHLRKLLLAHGHLYYVRIAHLVQYFFYKNLCFILPQFLYQFFCGYSQQPLYDAAYLTMYNICFTSMPILAYSLLEQHICIDVLLDNATLYREIAKNAMLRWGPFLYWTLLGVFHGLVFFFGVRFLFSNPALQDNGQVFGNWSYGTIVFTVLVFTVTLKLALDTRHWTWINHFVIWGSLAFYVFFSFFWGGIIWPFLQQQRLYFVFANMLSSVSAWLVIILLILLSLLPEILFVVFRKPRGPHARQKKLVQSVVGGPHNTQSSARPLLMRTFSDESNTVF</sequence>
<evidence type="ECO:0000256" key="20">
    <source>
        <dbReference type="ARBA" id="ARBA00023136"/>
    </source>
</evidence>
<dbReference type="EC" id="7.6.2.1" evidence="27"/>
<keyword evidence="13" id="KW-0967">Endosome</keyword>
<evidence type="ECO:0000256" key="24">
    <source>
        <dbReference type="PIRSR" id="PIRSR606539-1"/>
    </source>
</evidence>
<evidence type="ECO:0000256" key="8">
    <source>
        <dbReference type="ARBA" id="ARBA00022475"/>
    </source>
</evidence>
<dbReference type="Pfam" id="PF16212">
    <property type="entry name" value="PhoLip_ATPase_C"/>
    <property type="match status" value="1"/>
</dbReference>
<evidence type="ECO:0000256" key="13">
    <source>
        <dbReference type="ARBA" id="ARBA00022753"/>
    </source>
</evidence>
<keyword evidence="12 25" id="KW-0547">Nucleotide-binding</keyword>
<feature type="transmembrane region" description="Helical" evidence="27">
    <location>
        <begin position="970"/>
        <end position="992"/>
    </location>
</feature>
<evidence type="ECO:0000313" key="31">
    <source>
        <dbReference type="EMBL" id="KAK2848962.1"/>
    </source>
</evidence>
<feature type="binding site" evidence="25">
    <location>
        <position position="803"/>
    </location>
    <ligand>
        <name>ATP</name>
        <dbReference type="ChEBI" id="CHEBI:30616"/>
    </ligand>
</feature>
<evidence type="ECO:0000256" key="7">
    <source>
        <dbReference type="ARBA" id="ARBA00022448"/>
    </source>
</evidence>
<dbReference type="Gene3D" id="2.70.150.10">
    <property type="entry name" value="Calcium-transporting ATPase, cytoplasmic transduction domain A"/>
    <property type="match status" value="1"/>
</dbReference>
<evidence type="ECO:0000256" key="4">
    <source>
        <dbReference type="ARBA" id="ARBA00004477"/>
    </source>
</evidence>
<comment type="caution">
    <text evidence="31">The sequence shown here is derived from an EMBL/GenBank/DDBJ whole genome shotgun (WGS) entry which is preliminary data.</text>
</comment>
<dbReference type="SFLD" id="SFLDF00027">
    <property type="entry name" value="p-type_atpase"/>
    <property type="match status" value="1"/>
</dbReference>
<keyword evidence="14" id="KW-0256">Endoplasmic reticulum</keyword>
<evidence type="ECO:0000256" key="26">
    <source>
        <dbReference type="PIRSR" id="PIRSR606539-3"/>
    </source>
</evidence>
<feature type="active site" description="4-aspartylphosphate intermediate" evidence="24">
    <location>
        <position position="404"/>
    </location>
</feature>
<feature type="transmembrane region" description="Helical" evidence="27">
    <location>
        <begin position="339"/>
        <end position="358"/>
    </location>
</feature>
<comment type="catalytic activity">
    <reaction evidence="22">
        <text>a 1,2-diacyl-sn-glycero-3-phosphoethanolamine(out) + ATP + H2O = a 1,2-diacyl-sn-glycero-3-phosphoethanolamine(in) + ADP + phosphate + H(+)</text>
        <dbReference type="Rhea" id="RHEA:66132"/>
        <dbReference type="ChEBI" id="CHEBI:15377"/>
        <dbReference type="ChEBI" id="CHEBI:15378"/>
        <dbReference type="ChEBI" id="CHEBI:30616"/>
        <dbReference type="ChEBI" id="CHEBI:43474"/>
        <dbReference type="ChEBI" id="CHEBI:64612"/>
        <dbReference type="ChEBI" id="CHEBI:456216"/>
    </reaction>
    <physiologicalReaction direction="left-to-right" evidence="22">
        <dbReference type="Rhea" id="RHEA:66133"/>
    </physiologicalReaction>
</comment>
<evidence type="ECO:0000256" key="3">
    <source>
        <dbReference type="ARBA" id="ARBA00004412"/>
    </source>
</evidence>
<dbReference type="Pfam" id="PF13246">
    <property type="entry name" value="Cation_ATPase"/>
    <property type="match status" value="1"/>
</dbReference>
<comment type="cofactor">
    <cofactor evidence="1 26">
        <name>Mg(2+)</name>
        <dbReference type="ChEBI" id="CHEBI:18420"/>
    </cofactor>
</comment>
<keyword evidence="16 26" id="KW-0460">Magnesium</keyword>
<evidence type="ECO:0000256" key="10">
    <source>
        <dbReference type="ARBA" id="ARBA00022692"/>
    </source>
</evidence>
<feature type="binding site" evidence="25">
    <location>
        <position position="688"/>
    </location>
    <ligand>
        <name>ATP</name>
        <dbReference type="ChEBI" id="CHEBI:30616"/>
    </ligand>
</feature>
<evidence type="ECO:0000256" key="11">
    <source>
        <dbReference type="ARBA" id="ARBA00022723"/>
    </source>
</evidence>
<feature type="binding site" evidence="25">
    <location>
        <position position="405"/>
    </location>
    <ligand>
        <name>ATP</name>
        <dbReference type="ChEBI" id="CHEBI:30616"/>
    </ligand>
</feature>
<evidence type="ECO:0000256" key="16">
    <source>
        <dbReference type="ARBA" id="ARBA00022842"/>
    </source>
</evidence>
<feature type="binding site" evidence="26">
    <location>
        <position position="830"/>
    </location>
    <ligand>
        <name>Mg(2+)</name>
        <dbReference type="ChEBI" id="CHEBI:18420"/>
    </ligand>
</feature>
<feature type="domain" description="P-type ATPase N-terminal" evidence="29">
    <location>
        <begin position="37"/>
        <end position="91"/>
    </location>
</feature>
<dbReference type="InterPro" id="IPR006539">
    <property type="entry name" value="P-type_ATPase_IV"/>
</dbReference>
<evidence type="ECO:0000256" key="25">
    <source>
        <dbReference type="PIRSR" id="PIRSR606539-2"/>
    </source>
</evidence>
<dbReference type="NCBIfam" id="TIGR01652">
    <property type="entry name" value="ATPase-Plipid"/>
    <property type="match status" value="1"/>
</dbReference>
<evidence type="ECO:0000256" key="6">
    <source>
        <dbReference type="ARBA" id="ARBA00008109"/>
    </source>
</evidence>
<feature type="binding site" evidence="25">
    <location>
        <position position="687"/>
    </location>
    <ligand>
        <name>ATP</name>
        <dbReference type="ChEBI" id="CHEBI:30616"/>
    </ligand>
</feature>
<keyword evidence="18 27" id="KW-1133">Transmembrane helix</keyword>
<evidence type="ECO:0000256" key="17">
    <source>
        <dbReference type="ARBA" id="ARBA00022967"/>
    </source>
</evidence>
<dbReference type="InterPro" id="IPR023298">
    <property type="entry name" value="ATPase_P-typ_TM_dom_sf"/>
</dbReference>
<dbReference type="GO" id="GO:0005524">
    <property type="term" value="F:ATP binding"/>
    <property type="evidence" value="ECO:0007669"/>
    <property type="project" value="UniProtKB-UniRule"/>
</dbReference>
<dbReference type="GO" id="GO:0000287">
    <property type="term" value="F:magnesium ion binding"/>
    <property type="evidence" value="ECO:0007669"/>
    <property type="project" value="UniProtKB-UniRule"/>
</dbReference>
<dbReference type="PRINTS" id="PR00119">
    <property type="entry name" value="CATATPASE"/>
</dbReference>
<evidence type="ECO:0000256" key="9">
    <source>
        <dbReference type="ARBA" id="ARBA00022553"/>
    </source>
</evidence>
<dbReference type="GO" id="GO:0005769">
    <property type="term" value="C:early endosome"/>
    <property type="evidence" value="ECO:0007669"/>
    <property type="project" value="UniProtKB-SubCell"/>
</dbReference>
<dbReference type="InterPro" id="IPR032630">
    <property type="entry name" value="P_typ_ATPase_c"/>
</dbReference>
<feature type="domain" description="P-type ATPase A" evidence="28">
    <location>
        <begin position="123"/>
        <end position="264"/>
    </location>
</feature>
<gene>
    <name evidence="31" type="ORF">Q5P01_008796</name>
</gene>
<feature type="binding site" evidence="25">
    <location>
        <position position="511"/>
    </location>
    <ligand>
        <name>ATP</name>
        <dbReference type="ChEBI" id="CHEBI:30616"/>
    </ligand>
</feature>
<keyword evidence="17 27" id="KW-1278">Translocase</keyword>
<keyword evidence="32" id="KW-1185">Reference proteome</keyword>
<keyword evidence="19" id="KW-0445">Lipid transport</keyword>
<keyword evidence="11 26" id="KW-0479">Metal-binding</keyword>
<dbReference type="NCBIfam" id="TIGR01494">
    <property type="entry name" value="ATPase_P-type"/>
    <property type="match status" value="3"/>
</dbReference>
<keyword evidence="7" id="KW-0813">Transport</keyword>
<feature type="transmembrane region" description="Helical" evidence="27">
    <location>
        <begin position="1007"/>
        <end position="1026"/>
    </location>
</feature>
<dbReference type="SUPFAM" id="SSF81653">
    <property type="entry name" value="Calcium ATPase, transduction domain A"/>
    <property type="match status" value="1"/>
</dbReference>
<proteinExistence type="inferred from homology"/>
<evidence type="ECO:0000256" key="5">
    <source>
        <dbReference type="ARBA" id="ARBA00004651"/>
    </source>
</evidence>
<evidence type="ECO:0000256" key="21">
    <source>
        <dbReference type="ARBA" id="ARBA00034036"/>
    </source>
</evidence>
<comment type="catalytic activity">
    <reaction evidence="21 27">
        <text>ATP + H2O + phospholipidSide 1 = ADP + phosphate + phospholipidSide 2.</text>
        <dbReference type="EC" id="7.6.2.1"/>
    </reaction>
</comment>
<feature type="transmembrane region" description="Helical" evidence="27">
    <location>
        <begin position="285"/>
        <end position="308"/>
    </location>
</feature>
<evidence type="ECO:0000259" key="30">
    <source>
        <dbReference type="Pfam" id="PF16212"/>
    </source>
</evidence>
<comment type="subcellular location">
    <subcellularLocation>
        <location evidence="5">Cell membrane</location>
        <topology evidence="5">Multi-pass membrane protein</topology>
    </subcellularLocation>
    <subcellularLocation>
        <location evidence="3">Early endosome</location>
    </subcellularLocation>
    <subcellularLocation>
        <location evidence="4">Endoplasmic reticulum membrane</location>
        <topology evidence="4">Multi-pass membrane protein</topology>
    </subcellularLocation>
    <subcellularLocation>
        <location evidence="27">Membrane</location>
        <topology evidence="27">Multi-pass membrane protein</topology>
    </subcellularLocation>
    <subcellularLocation>
        <location evidence="2">Recycling endosome</location>
    </subcellularLocation>
</comment>
<name>A0AA88N081_CHASR</name>
<keyword evidence="20 27" id="KW-0472">Membrane</keyword>
<feature type="transmembrane region" description="Helical" evidence="27">
    <location>
        <begin position="1038"/>
        <end position="1059"/>
    </location>
</feature>
<dbReference type="InterPro" id="IPR001757">
    <property type="entry name" value="P_typ_ATPase"/>
</dbReference>
<dbReference type="InterPro" id="IPR032631">
    <property type="entry name" value="P-type_ATPase_N"/>
</dbReference>
<dbReference type="InterPro" id="IPR018303">
    <property type="entry name" value="ATPase_P-typ_P_site"/>
</dbReference>
<evidence type="ECO:0000256" key="14">
    <source>
        <dbReference type="ARBA" id="ARBA00022824"/>
    </source>
</evidence>
<dbReference type="Gene3D" id="3.40.50.1000">
    <property type="entry name" value="HAD superfamily/HAD-like"/>
    <property type="match status" value="1"/>
</dbReference>
<comment type="catalytic activity">
    <reaction evidence="23">
        <text>a 1,2-diacyl-sn-glycero-3-phospho-L-serine(out) + ATP + H2O = a 1,2-diacyl-sn-glycero-3-phospho-L-serine(in) + ADP + phosphate + H(+)</text>
        <dbReference type="Rhea" id="RHEA:38567"/>
        <dbReference type="ChEBI" id="CHEBI:15377"/>
        <dbReference type="ChEBI" id="CHEBI:15378"/>
        <dbReference type="ChEBI" id="CHEBI:30616"/>
        <dbReference type="ChEBI" id="CHEBI:43474"/>
        <dbReference type="ChEBI" id="CHEBI:57262"/>
        <dbReference type="ChEBI" id="CHEBI:456216"/>
    </reaction>
    <physiologicalReaction direction="left-to-right" evidence="23">
        <dbReference type="Rhea" id="RHEA:38568"/>
    </physiologicalReaction>
</comment>
<feature type="binding site" evidence="25">
    <location>
        <position position="553"/>
    </location>
    <ligand>
        <name>ATP</name>
        <dbReference type="ChEBI" id="CHEBI:30616"/>
    </ligand>
</feature>
<dbReference type="Pfam" id="PF00122">
    <property type="entry name" value="E1-E2_ATPase"/>
    <property type="match status" value="1"/>
</dbReference>
<dbReference type="SUPFAM" id="SSF81660">
    <property type="entry name" value="Metal cation-transporting ATPase, ATP-binding domain N"/>
    <property type="match status" value="1"/>
</dbReference>
<evidence type="ECO:0000259" key="29">
    <source>
        <dbReference type="Pfam" id="PF16209"/>
    </source>
</evidence>
<dbReference type="SFLD" id="SFLDG00002">
    <property type="entry name" value="C1.7:_P-type_atpase_like"/>
    <property type="match status" value="1"/>
</dbReference>
<dbReference type="PANTHER" id="PTHR24092">
    <property type="entry name" value="PROBABLE PHOSPHOLIPID-TRANSPORTING ATPASE"/>
    <property type="match status" value="1"/>
</dbReference>
<dbReference type="AlphaFoldDB" id="A0AA88N081"/>